<sequence length="229" mass="24751">KEKIKGEGNDKVLTTNATGGVEWALKSDIKPTKADLTTDGIIVVGDATTGTQLATGALLEGVNLSIKKESIDNDKIAPSTLTIDKLATVPEKKNMHLVTDINGKPQWETLKGSDIKITTKPIATNETVEGQRVYTVRIINGEVETPPGTSLTYNSEIKAIPLSNIDYLLTAHIYDSSNKLLINGVTDVTNSKNTSVKFRFGSGNFYNTLPVAKNYIVVLKYVSTEIVTP</sequence>
<comment type="caution">
    <text evidence="1">The sequence shown here is derived from an EMBL/GenBank/DDBJ whole genome shotgun (WGS) entry which is preliminary data.</text>
</comment>
<dbReference type="EMBL" id="AGEE01000038">
    <property type="protein sequence ID" value="EHO08014.1"/>
    <property type="molecule type" value="Genomic_DNA"/>
</dbReference>
<reference evidence="1 2" key="1">
    <citation type="submission" date="2011-11" db="EMBL/GenBank/DDBJ databases">
        <title>The Genome Sequence of Myroides odoratimimus CIP 101113.</title>
        <authorList>
            <person name="Earl A."/>
            <person name="Ward D."/>
            <person name="Feldgarden M."/>
            <person name="Gevers D."/>
            <person name="Huys G."/>
            <person name="Young S.K."/>
            <person name="Zeng Q."/>
            <person name="Gargeya S."/>
            <person name="Fitzgerald M."/>
            <person name="Haas B."/>
            <person name="Abouelleil A."/>
            <person name="Alvarado L."/>
            <person name="Arachchi H.M."/>
            <person name="Berlin A."/>
            <person name="Brown A."/>
            <person name="Chapman S.B."/>
            <person name="Chen Z."/>
            <person name="Dunbar C."/>
            <person name="Freedman E."/>
            <person name="Gearin G."/>
            <person name="Goldberg J."/>
            <person name="Griggs A."/>
            <person name="Gujja S."/>
            <person name="Heiman D."/>
            <person name="Howarth C."/>
            <person name="Larson L."/>
            <person name="Lui A."/>
            <person name="MacDonald P.J.P."/>
            <person name="Montmayeur A."/>
            <person name="Murphy C."/>
            <person name="Neiman D."/>
            <person name="Pearson M."/>
            <person name="Priest M."/>
            <person name="Roberts A."/>
            <person name="Saif S."/>
            <person name="Shea T."/>
            <person name="Shenoy N."/>
            <person name="Sisk P."/>
            <person name="Stolte C."/>
            <person name="Sykes S."/>
            <person name="Wortman J."/>
            <person name="Nusbaum C."/>
            <person name="Birren B."/>
        </authorList>
    </citation>
    <scope>NUCLEOTIDE SEQUENCE [LARGE SCALE GENOMIC DNA]</scope>
    <source>
        <strain evidence="1 2">CIP 101113</strain>
    </source>
</reference>
<protein>
    <submittedName>
        <fullName evidence="1">Uncharacterized protein</fullName>
    </submittedName>
</protein>
<name>A0AAV3F082_9FLAO</name>
<dbReference type="Proteomes" id="UP000004834">
    <property type="component" value="Unassembled WGS sequence"/>
</dbReference>
<organism evidence="1 2">
    <name type="scientific">Myroides odoratimimus CIP 101113</name>
    <dbReference type="NCBI Taxonomy" id="883154"/>
    <lineage>
        <taxon>Bacteria</taxon>
        <taxon>Pseudomonadati</taxon>
        <taxon>Bacteroidota</taxon>
        <taxon>Flavobacteriia</taxon>
        <taxon>Flavobacteriales</taxon>
        <taxon>Flavobacteriaceae</taxon>
        <taxon>Myroides</taxon>
    </lineage>
</organism>
<evidence type="ECO:0000313" key="1">
    <source>
        <dbReference type="EMBL" id="EHO08014.1"/>
    </source>
</evidence>
<accession>A0AAV3F082</accession>
<evidence type="ECO:0000313" key="2">
    <source>
        <dbReference type="Proteomes" id="UP000004834"/>
    </source>
</evidence>
<feature type="non-terminal residue" evidence="1">
    <location>
        <position position="1"/>
    </location>
</feature>
<dbReference type="AlphaFoldDB" id="A0AAV3F082"/>
<gene>
    <name evidence="1" type="ORF">HMPREF9715_02776</name>
</gene>
<proteinExistence type="predicted"/>